<proteinExistence type="predicted"/>
<feature type="non-terminal residue" evidence="1">
    <location>
        <position position="1"/>
    </location>
</feature>
<gene>
    <name evidence="1" type="ORF">METZ01_LOCUS265914</name>
</gene>
<name>A0A382JLQ6_9ZZZZ</name>
<dbReference type="AlphaFoldDB" id="A0A382JLQ6"/>
<accession>A0A382JLQ6</accession>
<organism evidence="1">
    <name type="scientific">marine metagenome</name>
    <dbReference type="NCBI Taxonomy" id="408172"/>
    <lineage>
        <taxon>unclassified sequences</taxon>
        <taxon>metagenomes</taxon>
        <taxon>ecological metagenomes</taxon>
    </lineage>
</organism>
<protein>
    <recommendedName>
        <fullName evidence="2">Glycosyltransferase 2-like domain-containing protein</fullName>
    </recommendedName>
</protein>
<dbReference type="EMBL" id="UINC01075154">
    <property type="protein sequence ID" value="SVC13060.1"/>
    <property type="molecule type" value="Genomic_DNA"/>
</dbReference>
<evidence type="ECO:0000313" key="1">
    <source>
        <dbReference type="EMBL" id="SVC13060.1"/>
    </source>
</evidence>
<sequence length="283" mass="33504">VSLNLVTVVGYHIKSLKHLIEHYKDIVDDINVVVYRNDINDTILDEVTDIIKPYGLEVFDTVVAPIFNWEVVTSLYNKTKRTKPDDWWIVSDSDELHVYHKPIREIINECEENGWEFVTGGFLDRIGIDGTFPEINDDSDLWETFPLAGFFRYLVSKAMPNKTCVMKGKIDVTPGQHFALIDGQLTWRNFGWDHPLRYPTDKGFVQVHHFKWDSTVVERCKETSSIKEDYTYHWEYKQMYDYLVENNMIIDVKNKDFLIEKMSDNTYIDYPHWDFLTEKIIRI</sequence>
<evidence type="ECO:0008006" key="2">
    <source>
        <dbReference type="Google" id="ProtNLM"/>
    </source>
</evidence>
<reference evidence="1" key="1">
    <citation type="submission" date="2018-05" db="EMBL/GenBank/DDBJ databases">
        <authorList>
            <person name="Lanie J.A."/>
            <person name="Ng W.-L."/>
            <person name="Kazmierczak K.M."/>
            <person name="Andrzejewski T.M."/>
            <person name="Davidsen T.M."/>
            <person name="Wayne K.J."/>
            <person name="Tettelin H."/>
            <person name="Glass J.I."/>
            <person name="Rusch D."/>
            <person name="Podicherti R."/>
            <person name="Tsui H.-C.T."/>
            <person name="Winkler M.E."/>
        </authorList>
    </citation>
    <scope>NUCLEOTIDE SEQUENCE</scope>
</reference>